<dbReference type="Pfam" id="PF14384">
    <property type="entry name" value="BrnA_antitoxin"/>
    <property type="match status" value="1"/>
</dbReference>
<dbReference type="InterPro" id="IPR025528">
    <property type="entry name" value="BrnA_antitoxin"/>
</dbReference>
<accession>A0ABV2FPQ0</accession>
<keyword evidence="2" id="KW-1185">Reference proteome</keyword>
<name>A0ABV2FPQ0_9HYPH</name>
<dbReference type="Proteomes" id="UP001549112">
    <property type="component" value="Unassembled WGS sequence"/>
</dbReference>
<dbReference type="EMBL" id="JBEPLT010000013">
    <property type="protein sequence ID" value="MET3560542.1"/>
    <property type="molecule type" value="Genomic_DNA"/>
</dbReference>
<comment type="caution">
    <text evidence="1">The sequence shown here is derived from an EMBL/GenBank/DDBJ whole genome shotgun (WGS) entry which is preliminary data.</text>
</comment>
<proteinExistence type="predicted"/>
<evidence type="ECO:0000313" key="2">
    <source>
        <dbReference type="Proteomes" id="UP001549112"/>
    </source>
</evidence>
<reference evidence="1 2" key="1">
    <citation type="submission" date="2024-06" db="EMBL/GenBank/DDBJ databases">
        <title>Genomic Encyclopedia of Type Strains, Phase IV (KMG-IV): sequencing the most valuable type-strain genomes for metagenomic binning, comparative biology and taxonomic classification.</title>
        <authorList>
            <person name="Goeker M."/>
        </authorList>
    </citation>
    <scope>NUCLEOTIDE SEQUENCE [LARGE SCALE GENOMIC DNA]</scope>
    <source>
        <strain evidence="1 2">DSM 23650</strain>
    </source>
</reference>
<protein>
    <submittedName>
        <fullName evidence="1">Uncharacterized protein (DUF4415 family)</fullName>
    </submittedName>
</protein>
<sequence length="182" mass="21438">MKIVWDEPKRALNIDKHGLDFADVIYFAWKHTFIDATYSNRMKAIGRLPTAQWLLSLQSLVPKRYQLSVFAMQIKKKERFSMTIKKTFKEKCYYTKEDWEAVNSPSLTDEELARLKPAKEVLPPSFFKYVDNKRRKRGRPPVESPKEAITLRIDSKVIAFFKAQGKDWRTRMSEILKKASKC</sequence>
<gene>
    <name evidence="1" type="ORF">ABID39_001244</name>
</gene>
<dbReference type="InterPro" id="IPR038573">
    <property type="entry name" value="BrnT_sf"/>
</dbReference>
<evidence type="ECO:0000313" key="1">
    <source>
        <dbReference type="EMBL" id="MET3560542.1"/>
    </source>
</evidence>
<dbReference type="Gene3D" id="3.10.450.530">
    <property type="entry name" value="Ribonuclease toxin, BrnT, of type II toxin-antitoxin system"/>
    <property type="match status" value="1"/>
</dbReference>
<organism evidence="1 2">
    <name type="scientific">Bartonella japonica</name>
    <dbReference type="NCBI Taxonomy" id="357761"/>
    <lineage>
        <taxon>Bacteria</taxon>
        <taxon>Pseudomonadati</taxon>
        <taxon>Pseudomonadota</taxon>
        <taxon>Alphaproteobacteria</taxon>
        <taxon>Hyphomicrobiales</taxon>
        <taxon>Bartonellaceae</taxon>
        <taxon>Bartonella</taxon>
    </lineage>
</organism>